<organism evidence="10 11">
    <name type="scientific">Fasciola gigantica</name>
    <name type="common">Giant liver fluke</name>
    <dbReference type="NCBI Taxonomy" id="46835"/>
    <lineage>
        <taxon>Eukaryota</taxon>
        <taxon>Metazoa</taxon>
        <taxon>Spiralia</taxon>
        <taxon>Lophotrochozoa</taxon>
        <taxon>Platyhelminthes</taxon>
        <taxon>Trematoda</taxon>
        <taxon>Digenea</taxon>
        <taxon>Plagiorchiida</taxon>
        <taxon>Echinostomata</taxon>
        <taxon>Echinostomatoidea</taxon>
        <taxon>Fasciolidae</taxon>
        <taxon>Fasciola</taxon>
    </lineage>
</organism>
<proteinExistence type="inferred from homology"/>
<feature type="domain" description="Homeobox" evidence="9">
    <location>
        <begin position="509"/>
        <end position="572"/>
    </location>
</feature>
<feature type="region of interest" description="Disordered" evidence="7">
    <location>
        <begin position="1054"/>
        <end position="1086"/>
    </location>
</feature>
<name>A0A504YGZ8_FASGI</name>
<evidence type="ECO:0000256" key="5">
    <source>
        <dbReference type="ARBA" id="ARBA00023242"/>
    </source>
</evidence>
<dbReference type="PANTHER" id="PTHR11211">
    <property type="entry name" value="IROQUOIS-CLASS HOMEODOMAIN PROTEIN IRX"/>
    <property type="match status" value="1"/>
</dbReference>
<dbReference type="GO" id="GO:0000981">
    <property type="term" value="F:DNA-binding transcription factor activity, RNA polymerase II-specific"/>
    <property type="evidence" value="ECO:0007669"/>
    <property type="project" value="InterPro"/>
</dbReference>
<dbReference type="GO" id="GO:0000978">
    <property type="term" value="F:RNA polymerase II cis-regulatory region sequence-specific DNA binding"/>
    <property type="evidence" value="ECO:0007669"/>
    <property type="project" value="TreeGrafter"/>
</dbReference>
<feature type="signal peptide" evidence="8">
    <location>
        <begin position="1"/>
        <end position="21"/>
    </location>
</feature>
<feature type="compositionally biased region" description="Polar residues" evidence="7">
    <location>
        <begin position="997"/>
        <end position="1033"/>
    </location>
</feature>
<dbReference type="SMART" id="SM00389">
    <property type="entry name" value="HOX"/>
    <property type="match status" value="1"/>
</dbReference>
<evidence type="ECO:0000259" key="9">
    <source>
        <dbReference type="PROSITE" id="PS50071"/>
    </source>
</evidence>
<feature type="compositionally biased region" description="Low complexity" evidence="7">
    <location>
        <begin position="730"/>
        <end position="753"/>
    </location>
</feature>
<evidence type="ECO:0000256" key="4">
    <source>
        <dbReference type="ARBA" id="ARBA00023155"/>
    </source>
</evidence>
<sequence>MQVHSPDTVIVSIVLWTCVRACVHASCCSFRADGTDNHNPVTRTPHKDIGNTETLITAGSQSEPMEEQEPSNLEDKKTSSTHDKGAEFDVQSKSNTRIFFSLDSTCSGHKGARIEAKHRSPIDSTNIQTQVLESNTCTNPSMIPSNTVNANDNGSITASYTKLTFPDSYSTEPTAVGPYYPHANQEQFFHTDSVYKTSGLGPSEGAHCADMTNQLNKPSIPTDITNFVHLTNKTPLAGYHHSIDRVMHCDDDLSEIAHPDSNRMIGGTFTSDYLSDPNKEHLIPLILKKTYEFSESSVNLGSYHNIEQSTAKKDEARSIRIGNWFSGSTASDSFEISRSTAFPIFRPPTQDFDRHESCEEAIHQLVNSTPYPCHLPRSLASPEGGVLDLERQALPDSRHMEDPIDFEGSTYDSYAKLPALIRTNQLEAAVHSTGVRQRDCIVDPSVIAPFQPSPLFMPSTALPHPYLSYSPFPKSEKDEVDNPKSLSSVPWASGSGTLNFSQNTIQSMEFNTARRRNATRESTNTLKMWLQEHINNPYPTKGEKIMLAVITKMTLTQVSTWFANARRRLKKENKMTWTPKHRGEEINEDGLDEELGSEDDQDITNDEALTDTSSQSQVKSKKHYSSCDNDHYQHQQQQSQPTSKRSYSISRDYKCVRAESRSGSEGLFQNRQTTTTKEITYSDAEQLSLKADLDFTDRRTPRSDSPPSSYPRRSSNGPGPESPVAKVGKLSPSLFFPHLPSSYHPSHQSQSQDLPPPPPLHHYHHHHQHRHHQHPHPRDNGPYVHPRYNPPIVPRLSDTNILFGARSIASISDPPSPKLPLFTAPPDKMQNHSLESNETKQYALHSASLHHSDPAETGMNQNKWPEILSRPDAQPNSATRSDLSMVPLVSVHGSIDNFTSSQLYPESTYTPFSQNFEVVQVSESINSLFNRNMNAHYMPTTSSTESSYQRLRGIQNSFSLFGVPSTGIYPEVDRYHIPFPPIPSELNDAKNVDHSSPRSGTSPRNQTKPMAALSNANSDCTATRSHSPRWTESLTDDRQRMDLYDPILPDTLTATTTATTGSPLHSSNSSSTPAFGFSTSPKAASSHESQVDDMGTWSECRQANVRTSFPSQRSTTDALLFSSNFSSVGANPVLTNNMDMQFSLSSS</sequence>
<feature type="compositionally biased region" description="Basic and acidic residues" evidence="7">
    <location>
        <begin position="987"/>
        <end position="996"/>
    </location>
</feature>
<dbReference type="GO" id="GO:0030182">
    <property type="term" value="P:neuron differentiation"/>
    <property type="evidence" value="ECO:0007669"/>
    <property type="project" value="TreeGrafter"/>
</dbReference>
<feature type="compositionally biased region" description="Low complexity" evidence="7">
    <location>
        <begin position="703"/>
        <end position="719"/>
    </location>
</feature>
<dbReference type="PANTHER" id="PTHR11211:SF40">
    <property type="entry name" value="MIRROR, ISOFORM C"/>
    <property type="match status" value="1"/>
</dbReference>
<dbReference type="Pfam" id="PF05920">
    <property type="entry name" value="Homeobox_KN"/>
    <property type="match status" value="1"/>
</dbReference>
<feature type="compositionally biased region" description="Low complexity" evidence="7">
    <location>
        <begin position="1054"/>
        <end position="1071"/>
    </location>
</feature>
<feature type="chain" id="PRO_5021330503" evidence="8">
    <location>
        <begin position="22"/>
        <end position="1147"/>
    </location>
</feature>
<dbReference type="PROSITE" id="PS50071">
    <property type="entry name" value="HOMEOBOX_2"/>
    <property type="match status" value="1"/>
</dbReference>
<evidence type="ECO:0000256" key="2">
    <source>
        <dbReference type="ARBA" id="ARBA00008446"/>
    </source>
</evidence>
<evidence type="ECO:0000256" key="7">
    <source>
        <dbReference type="SAM" id="MobiDB-lite"/>
    </source>
</evidence>
<keyword evidence="4 6" id="KW-0371">Homeobox</keyword>
<feature type="region of interest" description="Disordered" evidence="7">
    <location>
        <begin position="473"/>
        <end position="493"/>
    </location>
</feature>
<comment type="subcellular location">
    <subcellularLocation>
        <location evidence="1 6">Nucleus</location>
    </subcellularLocation>
</comment>
<feature type="compositionally biased region" description="Basic residues" evidence="7">
    <location>
        <begin position="761"/>
        <end position="775"/>
    </location>
</feature>
<feature type="compositionally biased region" description="Basic and acidic residues" evidence="7">
    <location>
        <begin position="691"/>
        <end position="702"/>
    </location>
</feature>
<dbReference type="GO" id="GO:0005634">
    <property type="term" value="C:nucleus"/>
    <property type="evidence" value="ECO:0007669"/>
    <property type="project" value="UniProtKB-SubCell"/>
</dbReference>
<feature type="region of interest" description="Disordered" evidence="7">
    <location>
        <begin position="574"/>
        <end position="649"/>
    </location>
</feature>
<dbReference type="Proteomes" id="UP000316759">
    <property type="component" value="Unassembled WGS sequence"/>
</dbReference>
<comment type="similarity">
    <text evidence="2">Belongs to the TALE/IRO homeobox family.</text>
</comment>
<accession>A0A504YGZ8</accession>
<evidence type="ECO:0000256" key="3">
    <source>
        <dbReference type="ARBA" id="ARBA00023125"/>
    </source>
</evidence>
<evidence type="ECO:0000313" key="10">
    <source>
        <dbReference type="EMBL" id="TPP60413.1"/>
    </source>
</evidence>
<dbReference type="Gene3D" id="1.10.10.60">
    <property type="entry name" value="Homeodomain-like"/>
    <property type="match status" value="1"/>
</dbReference>
<dbReference type="OrthoDB" id="5399138at2759"/>
<dbReference type="STRING" id="46835.A0A504YGZ8"/>
<dbReference type="GO" id="GO:0048468">
    <property type="term" value="P:cell development"/>
    <property type="evidence" value="ECO:0007669"/>
    <property type="project" value="TreeGrafter"/>
</dbReference>
<feature type="region of interest" description="Disordered" evidence="7">
    <location>
        <begin position="986"/>
        <end position="1037"/>
    </location>
</feature>
<dbReference type="InterPro" id="IPR009057">
    <property type="entry name" value="Homeodomain-like_sf"/>
</dbReference>
<feature type="DNA-binding region" description="Homeobox" evidence="6">
    <location>
        <begin position="511"/>
        <end position="573"/>
    </location>
</feature>
<reference evidence="10 11" key="1">
    <citation type="submission" date="2019-04" db="EMBL/GenBank/DDBJ databases">
        <title>Annotation for the trematode Fasciola gigantica.</title>
        <authorList>
            <person name="Choi Y.-J."/>
        </authorList>
    </citation>
    <scope>NUCLEOTIDE SEQUENCE [LARGE SCALE GENOMIC DNA]</scope>
    <source>
        <strain evidence="10">Uganda_cow_1</strain>
    </source>
</reference>
<feature type="compositionally biased region" description="Acidic residues" evidence="7">
    <location>
        <begin position="586"/>
        <end position="609"/>
    </location>
</feature>
<evidence type="ECO:0000256" key="1">
    <source>
        <dbReference type="ARBA" id="ARBA00004123"/>
    </source>
</evidence>
<keyword evidence="3 6" id="KW-0238">DNA-binding</keyword>
<dbReference type="PROSITE" id="PS00027">
    <property type="entry name" value="HOMEOBOX_1"/>
    <property type="match status" value="1"/>
</dbReference>
<dbReference type="InterPro" id="IPR017970">
    <property type="entry name" value="Homeobox_CS"/>
</dbReference>
<protein>
    <submittedName>
        <fullName evidence="10">Homeobox protein araucan</fullName>
    </submittedName>
</protein>
<keyword evidence="8" id="KW-0732">Signal</keyword>
<dbReference type="SUPFAM" id="SSF46689">
    <property type="entry name" value="Homeodomain-like"/>
    <property type="match status" value="1"/>
</dbReference>
<keyword evidence="5 6" id="KW-0539">Nucleus</keyword>
<feature type="compositionally biased region" description="Polar residues" evidence="7">
    <location>
        <begin position="1077"/>
        <end position="1086"/>
    </location>
</feature>
<evidence type="ECO:0000256" key="6">
    <source>
        <dbReference type="PROSITE-ProRule" id="PRU00108"/>
    </source>
</evidence>
<dbReference type="FunFam" id="1.10.10.60:FF:000003">
    <property type="entry name" value="Iroquois-class homeobox protein IRX"/>
    <property type="match status" value="1"/>
</dbReference>
<feature type="compositionally biased region" description="Polar residues" evidence="7">
    <location>
        <begin position="484"/>
        <end position="493"/>
    </location>
</feature>
<gene>
    <name evidence="10" type="ORF">FGIG_09754</name>
</gene>
<evidence type="ECO:0000313" key="11">
    <source>
        <dbReference type="Proteomes" id="UP000316759"/>
    </source>
</evidence>
<feature type="compositionally biased region" description="Basic and acidic residues" evidence="7">
    <location>
        <begin position="73"/>
        <end position="87"/>
    </location>
</feature>
<keyword evidence="11" id="KW-1185">Reference proteome</keyword>
<feature type="region of interest" description="Disordered" evidence="7">
    <location>
        <begin position="690"/>
        <end position="791"/>
    </location>
</feature>
<dbReference type="EMBL" id="SUNJ01009468">
    <property type="protein sequence ID" value="TPP60413.1"/>
    <property type="molecule type" value="Genomic_DNA"/>
</dbReference>
<feature type="region of interest" description="Disordered" evidence="7">
    <location>
        <begin position="57"/>
        <end position="87"/>
    </location>
</feature>
<evidence type="ECO:0000256" key="8">
    <source>
        <dbReference type="SAM" id="SignalP"/>
    </source>
</evidence>
<dbReference type="InterPro" id="IPR008422">
    <property type="entry name" value="KN_HD"/>
</dbReference>
<dbReference type="AlphaFoldDB" id="A0A504YGZ8"/>
<dbReference type="CDD" id="cd00086">
    <property type="entry name" value="homeodomain"/>
    <property type="match status" value="1"/>
</dbReference>
<dbReference type="InterPro" id="IPR001356">
    <property type="entry name" value="HD"/>
</dbReference>
<comment type="caution">
    <text evidence="10">The sequence shown here is derived from an EMBL/GenBank/DDBJ whole genome shotgun (WGS) entry which is preliminary data.</text>
</comment>